<evidence type="ECO:0000259" key="10">
    <source>
        <dbReference type="Pfam" id="PF02397"/>
    </source>
</evidence>
<feature type="compositionally biased region" description="Polar residues" evidence="8">
    <location>
        <begin position="1"/>
        <end position="14"/>
    </location>
</feature>
<comment type="caution">
    <text evidence="11">The sequence shown here is derived from an EMBL/GenBank/DDBJ whole genome shotgun (WGS) entry which is preliminary data.</text>
</comment>
<protein>
    <submittedName>
        <fullName evidence="11">Exopolysaccharide biosynthesis polyprenyl glycosylphosphotransferase</fullName>
    </submittedName>
</protein>
<dbReference type="Pfam" id="PF02397">
    <property type="entry name" value="Bac_transf"/>
    <property type="match status" value="1"/>
</dbReference>
<dbReference type="GO" id="GO:0016020">
    <property type="term" value="C:membrane"/>
    <property type="evidence" value="ECO:0007669"/>
    <property type="project" value="UniProtKB-SubCell"/>
</dbReference>
<feature type="transmembrane region" description="Helical" evidence="9">
    <location>
        <begin position="93"/>
        <end position="114"/>
    </location>
</feature>
<keyword evidence="7" id="KW-0270">Exopolysaccharide synthesis</keyword>
<dbReference type="OrthoDB" id="9808602at2"/>
<dbReference type="InterPro" id="IPR003362">
    <property type="entry name" value="Bact_transf"/>
</dbReference>
<evidence type="ECO:0000256" key="1">
    <source>
        <dbReference type="ARBA" id="ARBA00004141"/>
    </source>
</evidence>
<keyword evidence="12" id="KW-1185">Reference proteome</keyword>
<feature type="transmembrane region" description="Helical" evidence="9">
    <location>
        <begin position="416"/>
        <end position="435"/>
    </location>
</feature>
<proteinExistence type="inferred from homology"/>
<evidence type="ECO:0000313" key="11">
    <source>
        <dbReference type="EMBL" id="MXP44394.1"/>
    </source>
</evidence>
<evidence type="ECO:0000256" key="4">
    <source>
        <dbReference type="ARBA" id="ARBA00022692"/>
    </source>
</evidence>
<feature type="transmembrane region" description="Helical" evidence="9">
    <location>
        <begin position="31"/>
        <end position="51"/>
    </location>
</feature>
<evidence type="ECO:0000256" key="8">
    <source>
        <dbReference type="SAM" id="MobiDB-lite"/>
    </source>
</evidence>
<reference evidence="11 12" key="1">
    <citation type="submission" date="2019-12" db="EMBL/GenBank/DDBJ databases">
        <title>Genomic-based taxomic classification of the family Erythrobacteraceae.</title>
        <authorList>
            <person name="Xu L."/>
        </authorList>
    </citation>
    <scope>NUCLEOTIDE SEQUENCE [LARGE SCALE GENOMIC DNA]</scope>
    <source>
        <strain evidence="11 12">KCTC 42453</strain>
    </source>
</reference>
<evidence type="ECO:0000256" key="9">
    <source>
        <dbReference type="SAM" id="Phobius"/>
    </source>
</evidence>
<dbReference type="RefSeq" id="WP_160755995.1">
    <property type="nucleotide sequence ID" value="NZ_WTYL01000002.1"/>
</dbReference>
<comment type="subcellular location">
    <subcellularLocation>
        <location evidence="1">Membrane</location>
        <topology evidence="1">Multi-pass membrane protein</topology>
    </subcellularLocation>
</comment>
<feature type="region of interest" description="Disordered" evidence="8">
    <location>
        <begin position="1"/>
        <end position="25"/>
    </location>
</feature>
<keyword evidence="4 9" id="KW-0812">Transmembrane</keyword>
<dbReference type="NCBIfam" id="TIGR03025">
    <property type="entry name" value="EPS_sugtrans"/>
    <property type="match status" value="1"/>
</dbReference>
<dbReference type="InterPro" id="IPR017475">
    <property type="entry name" value="EPS_sugar_tfrase"/>
</dbReference>
<evidence type="ECO:0000313" key="12">
    <source>
        <dbReference type="Proteomes" id="UP000431922"/>
    </source>
</evidence>
<dbReference type="GO" id="GO:0016780">
    <property type="term" value="F:phosphotransferase activity, for other substituted phosphate groups"/>
    <property type="evidence" value="ECO:0007669"/>
    <property type="project" value="TreeGrafter"/>
</dbReference>
<dbReference type="GO" id="GO:0000271">
    <property type="term" value="P:polysaccharide biosynthetic process"/>
    <property type="evidence" value="ECO:0007669"/>
    <property type="project" value="UniProtKB-KW"/>
</dbReference>
<sequence>MESPTSGGSSTVLSGISPKQMRSGRRPASMLRVQLACGFLLAILPSLLFTGGDVGFMVSDPNAFTTVLLSLFAFGLALLMFRRVEVFPGVGVMGNLLPTIAIVFTVTMAAILFFRLDYGRFSLGASFAALAIFLFALGWFGRKAIDHAYYLVPSQSTRQLAAVPGATWVVLDSPGTKIPRDAAIIADLRLDHSHVWEREIADFVLQGYKVFHIKQVQEMISGRVQIEHLSENSLGSLAPSESYSSLKRAGDIVFAIAALPILLPLFVIVAIAIKLDSPGPSFFRQIRVGYRGKPFSVLKFRTMRLVENDGKTGRESAKTKVDDHRITKLGRFLRNTRIDELPQVWNVLRGEMSWIGPRPEAEALSVWYSAELPYYSYRHVVRPGITGWAQVNQGHVTELDEVLDKLHYDFYYIKHFGLWIDVTILFRTILTVILGSGAR</sequence>
<name>A0A845B2N5_9SPHN</name>
<dbReference type="EMBL" id="WTYL01000002">
    <property type="protein sequence ID" value="MXP44394.1"/>
    <property type="molecule type" value="Genomic_DNA"/>
</dbReference>
<evidence type="ECO:0000256" key="2">
    <source>
        <dbReference type="ARBA" id="ARBA00006464"/>
    </source>
</evidence>
<feature type="transmembrane region" description="Helical" evidence="9">
    <location>
        <begin position="63"/>
        <end position="81"/>
    </location>
</feature>
<keyword evidence="3 11" id="KW-0808">Transferase</keyword>
<feature type="domain" description="Bacterial sugar transferase" evidence="10">
    <location>
        <begin position="247"/>
        <end position="433"/>
    </location>
</feature>
<dbReference type="PANTHER" id="PTHR30576:SF0">
    <property type="entry name" value="UNDECAPRENYL-PHOSPHATE N-ACETYLGALACTOSAMINYL 1-PHOSPHATE TRANSFERASE-RELATED"/>
    <property type="match status" value="1"/>
</dbReference>
<feature type="transmembrane region" description="Helical" evidence="9">
    <location>
        <begin position="120"/>
        <end position="140"/>
    </location>
</feature>
<dbReference type="AlphaFoldDB" id="A0A845B2N5"/>
<dbReference type="Proteomes" id="UP000431922">
    <property type="component" value="Unassembled WGS sequence"/>
</dbReference>
<keyword evidence="5 9" id="KW-1133">Transmembrane helix</keyword>
<evidence type="ECO:0000256" key="6">
    <source>
        <dbReference type="ARBA" id="ARBA00023136"/>
    </source>
</evidence>
<evidence type="ECO:0000256" key="7">
    <source>
        <dbReference type="ARBA" id="ARBA00023169"/>
    </source>
</evidence>
<gene>
    <name evidence="11" type="ORF">GRI65_07995</name>
</gene>
<dbReference type="PANTHER" id="PTHR30576">
    <property type="entry name" value="COLANIC BIOSYNTHESIS UDP-GLUCOSE LIPID CARRIER TRANSFERASE"/>
    <property type="match status" value="1"/>
</dbReference>
<feature type="transmembrane region" description="Helical" evidence="9">
    <location>
        <begin position="252"/>
        <end position="273"/>
    </location>
</feature>
<keyword evidence="6 9" id="KW-0472">Membrane</keyword>
<organism evidence="11 12">
    <name type="scientific">Allopontixanthobacter sediminis</name>
    <dbReference type="NCBI Taxonomy" id="1689985"/>
    <lineage>
        <taxon>Bacteria</taxon>
        <taxon>Pseudomonadati</taxon>
        <taxon>Pseudomonadota</taxon>
        <taxon>Alphaproteobacteria</taxon>
        <taxon>Sphingomonadales</taxon>
        <taxon>Erythrobacteraceae</taxon>
        <taxon>Allopontixanthobacter</taxon>
    </lineage>
</organism>
<accession>A0A845B2N5</accession>
<evidence type="ECO:0000256" key="5">
    <source>
        <dbReference type="ARBA" id="ARBA00022989"/>
    </source>
</evidence>
<evidence type="ECO:0000256" key="3">
    <source>
        <dbReference type="ARBA" id="ARBA00022679"/>
    </source>
</evidence>
<comment type="similarity">
    <text evidence="2">Belongs to the bacterial sugar transferase family.</text>
</comment>